<keyword evidence="1" id="KW-1133">Transmembrane helix</keyword>
<gene>
    <name evidence="2" type="ORF">O3M35_004954</name>
</gene>
<feature type="transmembrane region" description="Helical" evidence="1">
    <location>
        <begin position="66"/>
        <end position="85"/>
    </location>
</feature>
<evidence type="ECO:0000256" key="1">
    <source>
        <dbReference type="SAM" id="Phobius"/>
    </source>
</evidence>
<keyword evidence="3" id="KW-1185">Reference proteome</keyword>
<evidence type="ECO:0000313" key="3">
    <source>
        <dbReference type="Proteomes" id="UP001461498"/>
    </source>
</evidence>
<keyword evidence="1" id="KW-0472">Membrane</keyword>
<protein>
    <submittedName>
        <fullName evidence="2">Uncharacterized protein</fullName>
    </submittedName>
</protein>
<organism evidence="2 3">
    <name type="scientific">Rhynocoris fuscipes</name>
    <dbReference type="NCBI Taxonomy" id="488301"/>
    <lineage>
        <taxon>Eukaryota</taxon>
        <taxon>Metazoa</taxon>
        <taxon>Ecdysozoa</taxon>
        <taxon>Arthropoda</taxon>
        <taxon>Hexapoda</taxon>
        <taxon>Insecta</taxon>
        <taxon>Pterygota</taxon>
        <taxon>Neoptera</taxon>
        <taxon>Paraneoptera</taxon>
        <taxon>Hemiptera</taxon>
        <taxon>Heteroptera</taxon>
        <taxon>Panheteroptera</taxon>
        <taxon>Cimicomorpha</taxon>
        <taxon>Reduviidae</taxon>
        <taxon>Harpactorinae</taxon>
        <taxon>Harpactorini</taxon>
        <taxon>Rhynocoris</taxon>
    </lineage>
</organism>
<feature type="transmembrane region" description="Helical" evidence="1">
    <location>
        <begin position="12"/>
        <end position="31"/>
    </location>
</feature>
<proteinExistence type="predicted"/>
<dbReference type="EMBL" id="JAPXFL010000002">
    <property type="protein sequence ID" value="KAK9510099.1"/>
    <property type="molecule type" value="Genomic_DNA"/>
</dbReference>
<dbReference type="Proteomes" id="UP001461498">
    <property type="component" value="Unassembled WGS sequence"/>
</dbReference>
<keyword evidence="1" id="KW-0812">Transmembrane</keyword>
<feature type="transmembrane region" description="Helical" evidence="1">
    <location>
        <begin position="38"/>
        <end position="60"/>
    </location>
</feature>
<sequence>MVDEEDCYRGCTIALGIICGLISLAALADLFRHELTVFILLEYIGIVLIAGAACVLILIGVCNDDVTLLFIGLILSAITAAYVLIKD</sequence>
<name>A0AAW1DNN6_9HEMI</name>
<reference evidence="2 3" key="1">
    <citation type="submission" date="2022-12" db="EMBL/GenBank/DDBJ databases">
        <title>Chromosome-level genome assembly of true bugs.</title>
        <authorList>
            <person name="Ma L."/>
            <person name="Li H."/>
        </authorList>
    </citation>
    <scope>NUCLEOTIDE SEQUENCE [LARGE SCALE GENOMIC DNA]</scope>
    <source>
        <strain evidence="2">Lab_2022b</strain>
    </source>
</reference>
<accession>A0AAW1DNN6</accession>
<dbReference type="AlphaFoldDB" id="A0AAW1DNN6"/>
<evidence type="ECO:0000313" key="2">
    <source>
        <dbReference type="EMBL" id="KAK9510099.1"/>
    </source>
</evidence>
<comment type="caution">
    <text evidence="2">The sequence shown here is derived from an EMBL/GenBank/DDBJ whole genome shotgun (WGS) entry which is preliminary data.</text>
</comment>